<evidence type="ECO:0000313" key="8">
    <source>
        <dbReference type="Proteomes" id="UP001237642"/>
    </source>
</evidence>
<keyword evidence="3" id="KW-0227">DNA damage</keyword>
<keyword evidence="6" id="KW-0175">Coiled coil</keyword>
<evidence type="ECO:0000256" key="2">
    <source>
        <dbReference type="ARBA" id="ARBA00022490"/>
    </source>
</evidence>
<evidence type="ECO:0008006" key="9">
    <source>
        <dbReference type="Google" id="ProtNLM"/>
    </source>
</evidence>
<dbReference type="GO" id="GO:0006281">
    <property type="term" value="P:DNA repair"/>
    <property type="evidence" value="ECO:0007669"/>
    <property type="project" value="UniProtKB-KW"/>
</dbReference>
<accession>A0AAD8MCJ5</accession>
<evidence type="ECO:0000256" key="4">
    <source>
        <dbReference type="ARBA" id="ARBA00023204"/>
    </source>
</evidence>
<evidence type="ECO:0000256" key="3">
    <source>
        <dbReference type="ARBA" id="ARBA00022763"/>
    </source>
</evidence>
<feature type="coiled-coil region" evidence="6">
    <location>
        <begin position="230"/>
        <end position="257"/>
    </location>
</feature>
<dbReference type="PANTHER" id="PTHR15660">
    <property type="entry name" value="BRISC AND BRCA1-A COMPLEX MEMBER 1"/>
    <property type="match status" value="1"/>
</dbReference>
<comment type="subcellular location">
    <subcellularLocation>
        <location evidence="1">Nucleus</location>
    </subcellularLocation>
</comment>
<keyword evidence="4" id="KW-0234">DNA repair</keyword>
<evidence type="ECO:0000313" key="7">
    <source>
        <dbReference type="EMBL" id="KAK1367862.1"/>
    </source>
</evidence>
<dbReference type="CDD" id="cd21502">
    <property type="entry name" value="vWA_BABAM1"/>
    <property type="match status" value="1"/>
</dbReference>
<gene>
    <name evidence="7" type="ORF">POM88_033954</name>
</gene>
<dbReference type="GO" id="GO:0070552">
    <property type="term" value="C:BRISC complex"/>
    <property type="evidence" value="ECO:0007669"/>
    <property type="project" value="InterPro"/>
</dbReference>
<keyword evidence="5" id="KW-0539">Nucleus</keyword>
<dbReference type="Proteomes" id="UP001237642">
    <property type="component" value="Unassembled WGS sequence"/>
</dbReference>
<keyword evidence="8" id="KW-1185">Reference proteome</keyword>
<dbReference type="AlphaFoldDB" id="A0AAD8MCJ5"/>
<proteinExistence type="predicted"/>
<evidence type="ECO:0000256" key="5">
    <source>
        <dbReference type="ARBA" id="ARBA00023242"/>
    </source>
</evidence>
<sequence>MKNLLLEKRFSSTSESALTSFRGITQLSSSNQADLTKLFREAADEAKKSRAQNRILRLILIYCRSSVLPYHQWSETEKLFTLDVIYLHDKPESKRGKEEKSSVLPYHQWSATEKLFTLDVIYLHDKPESKNCPQKVYDALVDVLEQVSGYEGYIFESEHGLPRVLFRYMCVLLSHPQQRCIQDDINIPKPLRKKSAAVDTTVCSETIPVAGQELRGAELEQVHLLNETDQERLQAELSGAEAELEMAKDLFAELEEEFSKEANLSDPAA</sequence>
<evidence type="ECO:0000256" key="1">
    <source>
        <dbReference type="ARBA" id="ARBA00004123"/>
    </source>
</evidence>
<dbReference type="GO" id="GO:0045739">
    <property type="term" value="P:positive regulation of DNA repair"/>
    <property type="evidence" value="ECO:0007669"/>
    <property type="project" value="InterPro"/>
</dbReference>
<dbReference type="PANTHER" id="PTHR15660:SF1">
    <property type="entry name" value="BRISC AND BRCA1-A COMPLEX MEMBER 1"/>
    <property type="match status" value="1"/>
</dbReference>
<reference evidence="7" key="1">
    <citation type="submission" date="2023-02" db="EMBL/GenBank/DDBJ databases">
        <title>Genome of toxic invasive species Heracleum sosnowskyi carries increased number of genes despite the absence of recent whole-genome duplications.</title>
        <authorList>
            <person name="Schelkunov M."/>
            <person name="Shtratnikova V."/>
            <person name="Makarenko M."/>
            <person name="Klepikova A."/>
            <person name="Omelchenko D."/>
            <person name="Novikova G."/>
            <person name="Obukhova E."/>
            <person name="Bogdanov V."/>
            <person name="Penin A."/>
            <person name="Logacheva M."/>
        </authorList>
    </citation>
    <scope>NUCLEOTIDE SEQUENCE</scope>
    <source>
        <strain evidence="7">Hsosn_3</strain>
        <tissue evidence="7">Leaf</tissue>
    </source>
</reference>
<keyword evidence="2" id="KW-0963">Cytoplasm</keyword>
<evidence type="ECO:0000256" key="6">
    <source>
        <dbReference type="SAM" id="Coils"/>
    </source>
</evidence>
<reference evidence="7" key="2">
    <citation type="submission" date="2023-05" db="EMBL/GenBank/DDBJ databases">
        <authorList>
            <person name="Schelkunov M.I."/>
        </authorList>
    </citation>
    <scope>NUCLEOTIDE SEQUENCE</scope>
    <source>
        <strain evidence="7">Hsosn_3</strain>
        <tissue evidence="7">Leaf</tissue>
    </source>
</reference>
<comment type="caution">
    <text evidence="7">The sequence shown here is derived from an EMBL/GenBank/DDBJ whole genome shotgun (WGS) entry which is preliminary data.</text>
</comment>
<dbReference type="EMBL" id="JAUIZM010000008">
    <property type="protein sequence ID" value="KAK1367862.1"/>
    <property type="molecule type" value="Genomic_DNA"/>
</dbReference>
<protein>
    <recommendedName>
        <fullName evidence="9">BRISC and BRCA1-A complex member 1</fullName>
    </recommendedName>
</protein>
<organism evidence="7 8">
    <name type="scientific">Heracleum sosnowskyi</name>
    <dbReference type="NCBI Taxonomy" id="360622"/>
    <lineage>
        <taxon>Eukaryota</taxon>
        <taxon>Viridiplantae</taxon>
        <taxon>Streptophyta</taxon>
        <taxon>Embryophyta</taxon>
        <taxon>Tracheophyta</taxon>
        <taxon>Spermatophyta</taxon>
        <taxon>Magnoliopsida</taxon>
        <taxon>eudicotyledons</taxon>
        <taxon>Gunneridae</taxon>
        <taxon>Pentapetalae</taxon>
        <taxon>asterids</taxon>
        <taxon>campanulids</taxon>
        <taxon>Apiales</taxon>
        <taxon>Apiaceae</taxon>
        <taxon>Apioideae</taxon>
        <taxon>apioid superclade</taxon>
        <taxon>Tordylieae</taxon>
        <taxon>Tordyliinae</taxon>
        <taxon>Heracleum</taxon>
    </lineage>
</organism>
<dbReference type="InterPro" id="IPR026126">
    <property type="entry name" value="BABAM1"/>
</dbReference>
<name>A0AAD8MCJ5_9APIA</name>